<evidence type="ECO:0000256" key="5">
    <source>
        <dbReference type="ARBA" id="ARBA00022801"/>
    </source>
</evidence>
<protein>
    <recommendedName>
        <fullName evidence="2">ubiquitinyl hydrolase 1</fullName>
        <ecNumber evidence="2">3.4.19.12</ecNumber>
    </recommendedName>
</protein>
<keyword evidence="3" id="KW-0645">Protease</keyword>
<evidence type="ECO:0000259" key="8">
    <source>
        <dbReference type="PROSITE" id="PS50235"/>
    </source>
</evidence>
<dbReference type="Pfam" id="PF00443">
    <property type="entry name" value="UCH"/>
    <property type="match status" value="1"/>
</dbReference>
<evidence type="ECO:0000256" key="4">
    <source>
        <dbReference type="ARBA" id="ARBA00022786"/>
    </source>
</evidence>
<keyword evidence="10" id="KW-1185">Reference proteome</keyword>
<reference evidence="9" key="2">
    <citation type="journal article" date="2020" name="Nat. Commun.">
        <title>Large-scale genome sequencing of mycorrhizal fungi provides insights into the early evolution of symbiotic traits.</title>
        <authorList>
            <person name="Miyauchi S."/>
            <person name="Kiss E."/>
            <person name="Kuo A."/>
            <person name="Drula E."/>
            <person name="Kohler A."/>
            <person name="Sanchez-Garcia M."/>
            <person name="Morin E."/>
            <person name="Andreopoulos B."/>
            <person name="Barry K.W."/>
            <person name="Bonito G."/>
            <person name="Buee M."/>
            <person name="Carver A."/>
            <person name="Chen C."/>
            <person name="Cichocki N."/>
            <person name="Clum A."/>
            <person name="Culley D."/>
            <person name="Crous P.W."/>
            <person name="Fauchery L."/>
            <person name="Girlanda M."/>
            <person name="Hayes R.D."/>
            <person name="Keri Z."/>
            <person name="LaButti K."/>
            <person name="Lipzen A."/>
            <person name="Lombard V."/>
            <person name="Magnuson J."/>
            <person name="Maillard F."/>
            <person name="Murat C."/>
            <person name="Nolan M."/>
            <person name="Ohm R.A."/>
            <person name="Pangilinan J."/>
            <person name="Pereira M.F."/>
            <person name="Perotto S."/>
            <person name="Peter M."/>
            <person name="Pfister S."/>
            <person name="Riley R."/>
            <person name="Sitrit Y."/>
            <person name="Stielow J.B."/>
            <person name="Szollosi G."/>
            <person name="Zifcakova L."/>
            <person name="Stursova M."/>
            <person name="Spatafora J.W."/>
            <person name="Tedersoo L."/>
            <person name="Vaario L.M."/>
            <person name="Yamada A."/>
            <person name="Yan M."/>
            <person name="Wang P."/>
            <person name="Xu J."/>
            <person name="Bruns T."/>
            <person name="Baldrian P."/>
            <person name="Vilgalys R."/>
            <person name="Dunand C."/>
            <person name="Henrissat B."/>
            <person name="Grigoriev I.V."/>
            <person name="Hibbett D."/>
            <person name="Nagy L.G."/>
            <person name="Martin F.M."/>
        </authorList>
    </citation>
    <scope>NUCLEOTIDE SEQUENCE</scope>
    <source>
        <strain evidence="9">Prilba</strain>
    </source>
</reference>
<dbReference type="GO" id="GO:0016579">
    <property type="term" value="P:protein deubiquitination"/>
    <property type="evidence" value="ECO:0007669"/>
    <property type="project" value="InterPro"/>
</dbReference>
<feature type="compositionally biased region" description="Polar residues" evidence="7">
    <location>
        <begin position="76"/>
        <end position="96"/>
    </location>
</feature>
<dbReference type="GO" id="GO:0005634">
    <property type="term" value="C:nucleus"/>
    <property type="evidence" value="ECO:0007669"/>
    <property type="project" value="TreeGrafter"/>
</dbReference>
<evidence type="ECO:0000313" key="9">
    <source>
        <dbReference type="EMBL" id="KAF8475256.1"/>
    </source>
</evidence>
<dbReference type="InterPro" id="IPR050164">
    <property type="entry name" value="Peptidase_C19"/>
</dbReference>
<evidence type="ECO:0000256" key="7">
    <source>
        <dbReference type="SAM" id="MobiDB-lite"/>
    </source>
</evidence>
<dbReference type="InterPro" id="IPR001394">
    <property type="entry name" value="Peptidase_C19_UCH"/>
</dbReference>
<feature type="domain" description="USP" evidence="8">
    <location>
        <begin position="284"/>
        <end position="682"/>
    </location>
</feature>
<dbReference type="EC" id="3.4.19.12" evidence="2"/>
<reference evidence="9" key="1">
    <citation type="submission" date="2019-10" db="EMBL/GenBank/DDBJ databases">
        <authorList>
            <consortium name="DOE Joint Genome Institute"/>
            <person name="Kuo A."/>
            <person name="Miyauchi S."/>
            <person name="Kiss E."/>
            <person name="Drula E."/>
            <person name="Kohler A."/>
            <person name="Sanchez-Garcia M."/>
            <person name="Andreopoulos B."/>
            <person name="Barry K.W."/>
            <person name="Bonito G."/>
            <person name="Buee M."/>
            <person name="Carver A."/>
            <person name="Chen C."/>
            <person name="Cichocki N."/>
            <person name="Clum A."/>
            <person name="Culley D."/>
            <person name="Crous P.W."/>
            <person name="Fauchery L."/>
            <person name="Girlanda M."/>
            <person name="Hayes R."/>
            <person name="Keri Z."/>
            <person name="LaButti K."/>
            <person name="Lipzen A."/>
            <person name="Lombard V."/>
            <person name="Magnuson J."/>
            <person name="Maillard F."/>
            <person name="Morin E."/>
            <person name="Murat C."/>
            <person name="Nolan M."/>
            <person name="Ohm R."/>
            <person name="Pangilinan J."/>
            <person name="Pereira M."/>
            <person name="Perotto S."/>
            <person name="Peter M."/>
            <person name="Riley R."/>
            <person name="Sitrit Y."/>
            <person name="Stielow B."/>
            <person name="Szollosi G."/>
            <person name="Zifcakova L."/>
            <person name="Stursova M."/>
            <person name="Spatafora J.W."/>
            <person name="Tedersoo L."/>
            <person name="Vaario L.-M."/>
            <person name="Yamada A."/>
            <person name="Yan M."/>
            <person name="Wang P."/>
            <person name="Xu J."/>
            <person name="Bruns T."/>
            <person name="Baldrian P."/>
            <person name="Vilgalys R."/>
            <person name="Henrissat B."/>
            <person name="Grigoriev I.V."/>
            <person name="Hibbett D."/>
            <person name="Nagy L.G."/>
            <person name="Martin F.M."/>
        </authorList>
    </citation>
    <scope>NUCLEOTIDE SEQUENCE</scope>
    <source>
        <strain evidence="9">Prilba</strain>
    </source>
</reference>
<dbReference type="InterPro" id="IPR038765">
    <property type="entry name" value="Papain-like_cys_pep_sf"/>
</dbReference>
<keyword evidence="4" id="KW-0833">Ubl conjugation pathway</keyword>
<evidence type="ECO:0000256" key="3">
    <source>
        <dbReference type="ARBA" id="ARBA00022670"/>
    </source>
</evidence>
<dbReference type="PANTHER" id="PTHR24006">
    <property type="entry name" value="UBIQUITIN CARBOXYL-TERMINAL HYDROLASE"/>
    <property type="match status" value="1"/>
</dbReference>
<comment type="caution">
    <text evidence="9">The sequence shown here is derived from an EMBL/GenBank/DDBJ whole genome shotgun (WGS) entry which is preliminary data.</text>
</comment>
<organism evidence="9 10">
    <name type="scientific">Russula ochroleuca</name>
    <dbReference type="NCBI Taxonomy" id="152965"/>
    <lineage>
        <taxon>Eukaryota</taxon>
        <taxon>Fungi</taxon>
        <taxon>Dikarya</taxon>
        <taxon>Basidiomycota</taxon>
        <taxon>Agaricomycotina</taxon>
        <taxon>Agaricomycetes</taxon>
        <taxon>Russulales</taxon>
        <taxon>Russulaceae</taxon>
        <taxon>Russula</taxon>
    </lineage>
</organism>
<dbReference type="Proteomes" id="UP000759537">
    <property type="component" value="Unassembled WGS sequence"/>
</dbReference>
<dbReference type="AlphaFoldDB" id="A0A9P5MR98"/>
<keyword evidence="5" id="KW-0378">Hydrolase</keyword>
<dbReference type="EMBL" id="WHVB01000016">
    <property type="protein sequence ID" value="KAF8475256.1"/>
    <property type="molecule type" value="Genomic_DNA"/>
</dbReference>
<dbReference type="GO" id="GO:0005829">
    <property type="term" value="C:cytosol"/>
    <property type="evidence" value="ECO:0007669"/>
    <property type="project" value="TreeGrafter"/>
</dbReference>
<evidence type="ECO:0000256" key="6">
    <source>
        <dbReference type="ARBA" id="ARBA00022807"/>
    </source>
</evidence>
<dbReference type="PROSITE" id="PS50235">
    <property type="entry name" value="USP_3"/>
    <property type="match status" value="1"/>
</dbReference>
<dbReference type="GO" id="GO:0004843">
    <property type="term" value="F:cysteine-type deubiquitinase activity"/>
    <property type="evidence" value="ECO:0007669"/>
    <property type="project" value="UniProtKB-EC"/>
</dbReference>
<proteinExistence type="predicted"/>
<dbReference type="Gene3D" id="3.90.70.10">
    <property type="entry name" value="Cysteine proteinases"/>
    <property type="match status" value="1"/>
</dbReference>
<comment type="catalytic activity">
    <reaction evidence="1">
        <text>Thiol-dependent hydrolysis of ester, thioester, amide, peptide and isopeptide bonds formed by the C-terminal Gly of ubiquitin (a 76-residue protein attached to proteins as an intracellular targeting signal).</text>
        <dbReference type="EC" id="3.4.19.12"/>
    </reaction>
</comment>
<dbReference type="PANTHER" id="PTHR24006:SF687">
    <property type="entry name" value="UBIQUITIN CARBOXYL-TERMINAL HYDROLASE 10"/>
    <property type="match status" value="1"/>
</dbReference>
<dbReference type="InterPro" id="IPR028889">
    <property type="entry name" value="USP"/>
</dbReference>
<name>A0A9P5MR98_9AGAM</name>
<accession>A0A9P5MR98</accession>
<gene>
    <name evidence="9" type="ORF">DFH94DRAFT_635458</name>
</gene>
<dbReference type="CDD" id="cd02257">
    <property type="entry name" value="Peptidase_C19"/>
    <property type="match status" value="1"/>
</dbReference>
<dbReference type="OrthoDB" id="429671at2759"/>
<sequence length="687" mass="74214">MVQEAKNGSFATPVGILQEIRHHYLALHQGTDAAPTAFSPSTDDSDLILCLPSSYPLCNVAGHRPDWIAHAPLPRPTQSAHSPDASSRHSISGGSTVSRQVDESSIIIGHSSPSHSTTLVEIGDSSQAFPATSPTFPVYTGPHRTDASPPGAVIVALQGIPPAATLSHPLEGTTQWDVVAPCAEPDISRTLSTASLPAPTHTLVPVPASTSPVVINSLASCDAGAASTFDPLLPASSAVGFSIPTSPPPSRVPPLPNVESLALLSSTTPSRSTSNATLPRLRARGIVNTGSMCSANAVLQLLVHSRPFWELFRELGDLKESRGAGVSETSDDATRLVDATLKFFEEFMLKEEPPPPQQPLQQIAGGKLREDEDATKEHDAVDSFEPTYIYDAMKEKRQLKAFLDGQQQDAEEFFRLYLDVLDEELLALPASTTGHKLATAAPRAEERKVSHSGQTGVGKRGFTVRKLFHLSLLKSPLMRIFGGKFCSTVRAPKQPDTVNIEDWRSLQLDIQHDSVHAIEDALACISHLQPVELGPSGSSQTSQQVLIEALPSILVLHLKRFLYDVAADGIVKINKPVQFAPELEIPFDIMAPVSGKSKGKSADSESVYYKLYGVLYHHGESAGSRHYTVDVLHPNGDDGDEEVWLHIDDEVVSAVRHEDVFEGQDNERVDNRCAYMLLYCRTGPTQI</sequence>
<dbReference type="GO" id="GO:0006508">
    <property type="term" value="P:proteolysis"/>
    <property type="evidence" value="ECO:0007669"/>
    <property type="project" value="UniProtKB-KW"/>
</dbReference>
<evidence type="ECO:0000256" key="2">
    <source>
        <dbReference type="ARBA" id="ARBA00012759"/>
    </source>
</evidence>
<evidence type="ECO:0000256" key="1">
    <source>
        <dbReference type="ARBA" id="ARBA00000707"/>
    </source>
</evidence>
<evidence type="ECO:0000313" key="10">
    <source>
        <dbReference type="Proteomes" id="UP000759537"/>
    </source>
</evidence>
<feature type="region of interest" description="Disordered" evidence="7">
    <location>
        <begin position="71"/>
        <end position="96"/>
    </location>
</feature>
<keyword evidence="6" id="KW-0788">Thiol protease</keyword>
<dbReference type="SUPFAM" id="SSF54001">
    <property type="entry name" value="Cysteine proteinases"/>
    <property type="match status" value="1"/>
</dbReference>